<evidence type="ECO:0000313" key="13">
    <source>
        <dbReference type="Proteomes" id="UP001210231"/>
    </source>
</evidence>
<protein>
    <submittedName>
        <fullName evidence="12">TonB-dependent receptor</fullName>
    </submittedName>
</protein>
<evidence type="ECO:0000256" key="6">
    <source>
        <dbReference type="ARBA" id="ARBA00023136"/>
    </source>
</evidence>
<keyword evidence="4 8" id="KW-0812">Transmembrane</keyword>
<reference evidence="12 13" key="1">
    <citation type="submission" date="2022-12" db="EMBL/GenBank/DDBJ databases">
        <title>Chitinophagaceae gen. sp. nov., a new member of the family Chitinophagaceae, isolated from soil in a chemical factory.</title>
        <authorList>
            <person name="Ke Z."/>
        </authorList>
    </citation>
    <scope>NUCLEOTIDE SEQUENCE [LARGE SCALE GENOMIC DNA]</scope>
    <source>
        <strain evidence="12 13">LY-5</strain>
    </source>
</reference>
<dbReference type="Pfam" id="PF00593">
    <property type="entry name" value="TonB_dep_Rec_b-barrel"/>
    <property type="match status" value="1"/>
</dbReference>
<keyword evidence="5 9" id="KW-0798">TonB box</keyword>
<keyword evidence="3 8" id="KW-1134">Transmembrane beta strand</keyword>
<evidence type="ECO:0000256" key="1">
    <source>
        <dbReference type="ARBA" id="ARBA00004571"/>
    </source>
</evidence>
<evidence type="ECO:0000256" key="4">
    <source>
        <dbReference type="ARBA" id="ARBA00022692"/>
    </source>
</evidence>
<evidence type="ECO:0000259" key="10">
    <source>
        <dbReference type="Pfam" id="PF00593"/>
    </source>
</evidence>
<evidence type="ECO:0000256" key="5">
    <source>
        <dbReference type="ARBA" id="ARBA00023077"/>
    </source>
</evidence>
<dbReference type="Proteomes" id="UP001210231">
    <property type="component" value="Unassembled WGS sequence"/>
</dbReference>
<comment type="similarity">
    <text evidence="8 9">Belongs to the TonB-dependent receptor family.</text>
</comment>
<dbReference type="PROSITE" id="PS52016">
    <property type="entry name" value="TONB_DEPENDENT_REC_3"/>
    <property type="match status" value="1"/>
</dbReference>
<comment type="subcellular location">
    <subcellularLocation>
        <location evidence="1 8">Cell outer membrane</location>
        <topology evidence="1 8">Multi-pass membrane protein</topology>
    </subcellularLocation>
</comment>
<dbReference type="Pfam" id="PF13715">
    <property type="entry name" value="CarbopepD_reg_2"/>
    <property type="match status" value="1"/>
</dbReference>
<keyword evidence="6 8" id="KW-0472">Membrane</keyword>
<feature type="domain" description="TonB-dependent receptor-like beta-barrel" evidence="10">
    <location>
        <begin position="440"/>
        <end position="904"/>
    </location>
</feature>
<dbReference type="InterPro" id="IPR000531">
    <property type="entry name" value="Beta-barrel_TonB"/>
</dbReference>
<dbReference type="RefSeq" id="WP_407030251.1">
    <property type="nucleotide sequence ID" value="NZ_JAQGEF010000003.1"/>
</dbReference>
<keyword evidence="7 8" id="KW-0998">Cell outer membrane</keyword>
<gene>
    <name evidence="12" type="ORF">O3P16_03820</name>
</gene>
<name>A0ABT4UGJ2_9BACT</name>
<evidence type="ECO:0000256" key="7">
    <source>
        <dbReference type="ARBA" id="ARBA00023237"/>
    </source>
</evidence>
<dbReference type="Gene3D" id="2.40.170.20">
    <property type="entry name" value="TonB-dependent receptor, beta-barrel domain"/>
    <property type="match status" value="1"/>
</dbReference>
<dbReference type="InterPro" id="IPR036942">
    <property type="entry name" value="Beta-barrel_TonB_sf"/>
</dbReference>
<keyword evidence="13" id="KW-1185">Reference proteome</keyword>
<dbReference type="CDD" id="cd01347">
    <property type="entry name" value="ligand_gated_channel"/>
    <property type="match status" value="1"/>
</dbReference>
<dbReference type="InterPro" id="IPR012910">
    <property type="entry name" value="Plug_dom"/>
</dbReference>
<evidence type="ECO:0000256" key="8">
    <source>
        <dbReference type="PROSITE-ProRule" id="PRU01360"/>
    </source>
</evidence>
<evidence type="ECO:0000256" key="3">
    <source>
        <dbReference type="ARBA" id="ARBA00022452"/>
    </source>
</evidence>
<dbReference type="Gene3D" id="2.60.40.1120">
    <property type="entry name" value="Carboxypeptidase-like, regulatory domain"/>
    <property type="match status" value="1"/>
</dbReference>
<dbReference type="Pfam" id="PF07715">
    <property type="entry name" value="Plug"/>
    <property type="match status" value="1"/>
</dbReference>
<evidence type="ECO:0000256" key="2">
    <source>
        <dbReference type="ARBA" id="ARBA00022448"/>
    </source>
</evidence>
<keyword evidence="2 8" id="KW-0813">Transport</keyword>
<evidence type="ECO:0000313" key="12">
    <source>
        <dbReference type="EMBL" id="MDA3613921.1"/>
    </source>
</evidence>
<dbReference type="SUPFAM" id="SSF56935">
    <property type="entry name" value="Porins"/>
    <property type="match status" value="1"/>
</dbReference>
<dbReference type="SUPFAM" id="SSF49464">
    <property type="entry name" value="Carboxypeptidase regulatory domain-like"/>
    <property type="match status" value="1"/>
</dbReference>
<dbReference type="InterPro" id="IPR010104">
    <property type="entry name" value="TonB_rcpt_bac"/>
</dbReference>
<keyword evidence="12" id="KW-0675">Receptor</keyword>
<comment type="caution">
    <text evidence="12">The sequence shown here is derived from an EMBL/GenBank/DDBJ whole genome shotgun (WGS) entry which is preliminary data.</text>
</comment>
<dbReference type="Gene3D" id="2.170.130.10">
    <property type="entry name" value="TonB-dependent receptor, plug domain"/>
    <property type="match status" value="1"/>
</dbReference>
<dbReference type="PANTHER" id="PTHR40980">
    <property type="entry name" value="PLUG DOMAIN-CONTAINING PROTEIN"/>
    <property type="match status" value="1"/>
</dbReference>
<dbReference type="InterPro" id="IPR037066">
    <property type="entry name" value="Plug_dom_sf"/>
</dbReference>
<organism evidence="12 13">
    <name type="scientific">Polluticaenibacter yanchengensis</name>
    <dbReference type="NCBI Taxonomy" id="3014562"/>
    <lineage>
        <taxon>Bacteria</taxon>
        <taxon>Pseudomonadati</taxon>
        <taxon>Bacteroidota</taxon>
        <taxon>Chitinophagia</taxon>
        <taxon>Chitinophagales</taxon>
        <taxon>Chitinophagaceae</taxon>
        <taxon>Polluticaenibacter</taxon>
    </lineage>
</organism>
<sequence length="939" mass="106069">MRKFLLSFLMMILGISLYAQKAIISGVIMDEQKLSLPGATIKLNPGNRYTISDVYGKFEFLNVPVADNYTLEVSYIGYKAHSEKVSAKDNKAAAITIVLKESDSDNQQVVVIGDRLRGQAKALNQQKNNPNITNIVSADQVGRFPDDNIGDAMKRIPGITMQNDQGEARNIIVRGLASELNSVTLNGDRIPSAEGDNRKVQMDLIPADMIQTIEVNKTLTPDMDADAIGGSVNLITRAAPNGQRLSATLSGGYNPIRTSGAYNASLVYGTRFAQNKLGVVFSGSYKMNDFGSDNVEASWVEDKFGNAYVEEHDVRKYDVKRTRRSAALAFDYKINNRHQLTFNAMYNWRDDWENRFRARTRGIKPVYNGEDIIGFTGTVRRQTKGGIDNNRVDNRRLEEQKVQKYSLRGDHLFGNVLDMDWTVNYSRAGEYRPNERYIEFQSGTYNYTSFGTPERPIFIPTNSADLSTNKFRELTENTDDTYEEDASAKVNFRVPLSIINGQKGRLRFGGVVRFKNKVRNNTFNEYEPLNNALATLAVVPNTTFDGKNWQPDSRYVPGTFASAKFLGGLNLTNTSLFEATSVPGEYLPLNYNAKERIIGGYVRWDQDITNKLSYIIGARIEQTHIDYSANVTEDSEDLTGKREVKNTYANIFPSLTLKYNINEDFILRAAVSTATARPNYYSLSPYVNLLPSDQEIDAGNADLKAAFAWNYDVMAEYYFKSVGLISGGAFYKKINNFIYKHRDEAFTTAKFATTFPDLTNPVPAGENWLLTQYRNGENVDVYGFEVALQRQLDFLPGKFLKGFGIYTNYTYTKSKAKGIYNNDGELREGIMLPGTAPHMFNASLSWENKVFSARVSLNYAAAYIDELGGSAFADRYYDKQLFLDANASYKFTKNFRLFVEANNLTNQALRYYQGIKSRTMQMEYYMPRYTMGVKFDILK</sequence>
<feature type="domain" description="TonB-dependent receptor plug" evidence="11">
    <location>
        <begin position="126"/>
        <end position="230"/>
    </location>
</feature>
<dbReference type="NCBIfam" id="TIGR01782">
    <property type="entry name" value="TonB-Xanth-Caul"/>
    <property type="match status" value="1"/>
</dbReference>
<proteinExistence type="inferred from homology"/>
<evidence type="ECO:0000259" key="11">
    <source>
        <dbReference type="Pfam" id="PF07715"/>
    </source>
</evidence>
<evidence type="ECO:0000256" key="9">
    <source>
        <dbReference type="RuleBase" id="RU003357"/>
    </source>
</evidence>
<dbReference type="InterPro" id="IPR008969">
    <property type="entry name" value="CarboxyPept-like_regulatory"/>
</dbReference>
<dbReference type="PANTHER" id="PTHR40980:SF4">
    <property type="entry name" value="TONB-DEPENDENT RECEPTOR-LIKE BETA-BARREL DOMAIN-CONTAINING PROTEIN"/>
    <property type="match status" value="1"/>
</dbReference>
<dbReference type="EMBL" id="JAQGEF010000003">
    <property type="protein sequence ID" value="MDA3613921.1"/>
    <property type="molecule type" value="Genomic_DNA"/>
</dbReference>
<dbReference type="InterPro" id="IPR039426">
    <property type="entry name" value="TonB-dep_rcpt-like"/>
</dbReference>
<accession>A0ABT4UGJ2</accession>